<gene>
    <name evidence="2" type="primary">ABSGL_08198.1 scaffold 9707</name>
</gene>
<reference evidence="2" key="1">
    <citation type="submission" date="2016-04" db="EMBL/GenBank/DDBJ databases">
        <authorList>
            <person name="Evans L.H."/>
            <person name="Alamgir A."/>
            <person name="Owens N."/>
            <person name="Weber N.D."/>
            <person name="Virtaneva K."/>
            <person name="Barbian K."/>
            <person name="Babar A."/>
            <person name="Rosenke K."/>
        </authorList>
    </citation>
    <scope>NUCLEOTIDE SEQUENCE [LARGE SCALE GENOMIC DNA]</scope>
    <source>
        <strain evidence="2">CBS 101.48</strain>
    </source>
</reference>
<dbReference type="InParanoid" id="A0A168PHS5"/>
<feature type="region of interest" description="Disordered" evidence="1">
    <location>
        <begin position="107"/>
        <end position="130"/>
    </location>
</feature>
<sequence length="130" mass="13809">MLLNTNLKSGLKRGGRRSYTTGHHQEQDPTPPSGSSTPFIVAGLVALGGIIYYSKTAGPKTTLDPSDSKGQKVQKEADRAIAERTDATGTVYPKDAPSSTVINEKVQQTAHPVATKQAAYVDPKKEDGSK</sequence>
<feature type="region of interest" description="Disordered" evidence="1">
    <location>
        <begin position="1"/>
        <end position="37"/>
    </location>
</feature>
<keyword evidence="3" id="KW-1185">Reference proteome</keyword>
<evidence type="ECO:0000313" key="2">
    <source>
        <dbReference type="EMBL" id="SAM02412.1"/>
    </source>
</evidence>
<evidence type="ECO:0000313" key="3">
    <source>
        <dbReference type="Proteomes" id="UP000078561"/>
    </source>
</evidence>
<proteinExistence type="predicted"/>
<dbReference type="AlphaFoldDB" id="A0A168PHS5"/>
<dbReference type="EMBL" id="LT553838">
    <property type="protein sequence ID" value="SAM02412.1"/>
    <property type="molecule type" value="Genomic_DNA"/>
</dbReference>
<name>A0A168PHS5_ABSGL</name>
<dbReference type="InterPro" id="IPR017503">
    <property type="entry name" value="Sortase_SrtB_sig_QVPTGV"/>
</dbReference>
<dbReference type="Proteomes" id="UP000078561">
    <property type="component" value="Unassembled WGS sequence"/>
</dbReference>
<organism evidence="2">
    <name type="scientific">Absidia glauca</name>
    <name type="common">Pin mould</name>
    <dbReference type="NCBI Taxonomy" id="4829"/>
    <lineage>
        <taxon>Eukaryota</taxon>
        <taxon>Fungi</taxon>
        <taxon>Fungi incertae sedis</taxon>
        <taxon>Mucoromycota</taxon>
        <taxon>Mucoromycotina</taxon>
        <taxon>Mucoromycetes</taxon>
        <taxon>Mucorales</taxon>
        <taxon>Cunninghamellaceae</taxon>
        <taxon>Absidia</taxon>
    </lineage>
</organism>
<dbReference type="OrthoDB" id="2285491at2759"/>
<dbReference type="NCBIfam" id="TIGR03065">
    <property type="entry name" value="srtB_sig_QVPTGV"/>
    <property type="match status" value="1"/>
</dbReference>
<protein>
    <submittedName>
        <fullName evidence="2">Uncharacterized protein</fullName>
    </submittedName>
</protein>
<evidence type="ECO:0000256" key="1">
    <source>
        <dbReference type="SAM" id="MobiDB-lite"/>
    </source>
</evidence>
<accession>A0A168PHS5</accession>